<dbReference type="PANTHER" id="PTHR10587">
    <property type="entry name" value="GLYCOSYL TRANSFERASE-RELATED"/>
    <property type="match status" value="1"/>
</dbReference>
<reference evidence="4" key="2">
    <citation type="submission" date="2016-04" db="EMBL/GenBank/DDBJ databases">
        <title>First Complete Genome Sequence of a Subdivision 6 Acidobacterium.</title>
        <authorList>
            <person name="Huang S."/>
            <person name="Vieira S."/>
            <person name="Bunk B."/>
            <person name="Riedel T."/>
            <person name="Sproeer C."/>
            <person name="Overmann J."/>
        </authorList>
    </citation>
    <scope>NUCLEOTIDE SEQUENCE [LARGE SCALE GENOMIC DNA]</scope>
    <source>
        <strain evidence="4">DSM 100886 HEG_-6_39</strain>
    </source>
</reference>
<feature type="domain" description="NodB homology" evidence="2">
    <location>
        <begin position="45"/>
        <end position="234"/>
    </location>
</feature>
<feature type="signal peptide" evidence="1">
    <location>
        <begin position="1"/>
        <end position="16"/>
    </location>
</feature>
<dbReference type="KEGG" id="abac:LuPra_05273"/>
<dbReference type="Proteomes" id="UP000076079">
    <property type="component" value="Chromosome"/>
</dbReference>
<dbReference type="InterPro" id="IPR011330">
    <property type="entry name" value="Glyco_hydro/deAcase_b/a-brl"/>
</dbReference>
<gene>
    <name evidence="3" type="primary">pdaA</name>
    <name evidence="3" type="ORF">LuPra_05273</name>
</gene>
<dbReference type="PANTHER" id="PTHR10587:SF137">
    <property type="entry name" value="4-DEOXY-4-FORMAMIDO-L-ARABINOSE-PHOSPHOUNDECAPRENOL DEFORMYLASE ARND-RELATED"/>
    <property type="match status" value="1"/>
</dbReference>
<dbReference type="Pfam" id="PF01522">
    <property type="entry name" value="Polysacc_deac_1"/>
    <property type="match status" value="1"/>
</dbReference>
<dbReference type="GO" id="GO:0016810">
    <property type="term" value="F:hydrolase activity, acting on carbon-nitrogen (but not peptide) bonds"/>
    <property type="evidence" value="ECO:0007669"/>
    <property type="project" value="InterPro"/>
</dbReference>
<dbReference type="PROSITE" id="PS51677">
    <property type="entry name" value="NODB"/>
    <property type="match status" value="1"/>
</dbReference>
<dbReference type="GO" id="GO:0005975">
    <property type="term" value="P:carbohydrate metabolic process"/>
    <property type="evidence" value="ECO:0007669"/>
    <property type="project" value="InterPro"/>
</dbReference>
<evidence type="ECO:0000259" key="2">
    <source>
        <dbReference type="PROSITE" id="PS51677"/>
    </source>
</evidence>
<dbReference type="AlphaFoldDB" id="A0A143PUE7"/>
<dbReference type="CDD" id="cd10917">
    <property type="entry name" value="CE4_NodB_like_6s_7s"/>
    <property type="match status" value="1"/>
</dbReference>
<dbReference type="PATRIC" id="fig|1813736.3.peg.5548"/>
<sequence precursor="true">MLIACLALILAVAALAHTAPAPSVLEASPRYRSLWRVMPRHGEPPTVYLTFDDGPNARWTPPLLDALRESDVRATFFVIDRQITADTEAIVRRTAADGHTIGVHTGSRRLMMASPSRVAREVQQAAARITQITGRPTCAVFRPHAGWRSVTMYEGLRQAGYTLVGWSWGMWDWHWWQQPEGVSVAARLAERASAGDIIVIHDGHHDDPQADRRRAADAVRALVPRLRDRGFSIAPLCTGASLVSDPL</sequence>
<dbReference type="InterPro" id="IPR002509">
    <property type="entry name" value="NODB_dom"/>
</dbReference>
<keyword evidence="3" id="KW-0378">Hydrolase</keyword>
<organism evidence="3 4">
    <name type="scientific">Luteitalea pratensis</name>
    <dbReference type="NCBI Taxonomy" id="1855912"/>
    <lineage>
        <taxon>Bacteria</taxon>
        <taxon>Pseudomonadati</taxon>
        <taxon>Acidobacteriota</taxon>
        <taxon>Vicinamibacteria</taxon>
        <taxon>Vicinamibacterales</taxon>
        <taxon>Vicinamibacteraceae</taxon>
        <taxon>Luteitalea</taxon>
    </lineage>
</organism>
<keyword evidence="4" id="KW-1185">Reference proteome</keyword>
<dbReference type="InterPro" id="IPR050248">
    <property type="entry name" value="Polysacc_deacetylase_ArnD"/>
</dbReference>
<dbReference type="Gene3D" id="3.20.20.370">
    <property type="entry name" value="Glycoside hydrolase/deacetylase"/>
    <property type="match status" value="1"/>
</dbReference>
<reference evidence="3 4" key="1">
    <citation type="journal article" date="2016" name="Genome Announc.">
        <title>First Complete Genome Sequence of a Subdivision 6 Acidobacterium Strain.</title>
        <authorList>
            <person name="Huang S."/>
            <person name="Vieira S."/>
            <person name="Bunk B."/>
            <person name="Riedel T."/>
            <person name="Sproer C."/>
            <person name="Overmann J."/>
        </authorList>
    </citation>
    <scope>NUCLEOTIDE SEQUENCE [LARGE SCALE GENOMIC DNA]</scope>
    <source>
        <strain evidence="4">DSM 100886 HEG_-6_39</strain>
    </source>
</reference>
<evidence type="ECO:0000313" key="3">
    <source>
        <dbReference type="EMBL" id="AMY12001.1"/>
    </source>
</evidence>
<dbReference type="OrthoDB" id="9812065at2"/>
<dbReference type="EMBL" id="CP015136">
    <property type="protein sequence ID" value="AMY12001.1"/>
    <property type="molecule type" value="Genomic_DNA"/>
</dbReference>
<keyword evidence="1" id="KW-0732">Signal</keyword>
<proteinExistence type="predicted"/>
<evidence type="ECO:0000313" key="4">
    <source>
        <dbReference type="Proteomes" id="UP000076079"/>
    </source>
</evidence>
<protein>
    <submittedName>
        <fullName evidence="3">Putative polysaccharide deacetylase PdaA</fullName>
        <ecNumber evidence="3">3.-.-.-</ecNumber>
    </submittedName>
</protein>
<evidence type="ECO:0000256" key="1">
    <source>
        <dbReference type="SAM" id="SignalP"/>
    </source>
</evidence>
<dbReference type="STRING" id="1855912.LuPra_05273"/>
<accession>A0A143PUE7</accession>
<dbReference type="RefSeq" id="WP_110173494.1">
    <property type="nucleotide sequence ID" value="NZ_CP015136.1"/>
</dbReference>
<name>A0A143PUE7_LUTPR</name>
<dbReference type="SUPFAM" id="SSF88713">
    <property type="entry name" value="Glycoside hydrolase/deacetylase"/>
    <property type="match status" value="1"/>
</dbReference>
<feature type="chain" id="PRO_5007511990" evidence="1">
    <location>
        <begin position="17"/>
        <end position="247"/>
    </location>
</feature>
<dbReference type="EC" id="3.-.-.-" evidence="3"/>